<dbReference type="Pfam" id="PF04364">
    <property type="entry name" value="DNA_pol3_chi"/>
    <property type="match status" value="1"/>
</dbReference>
<dbReference type="EMBL" id="CP029077">
    <property type="protein sequence ID" value="QED22912.1"/>
    <property type="molecule type" value="Genomic_DNA"/>
</dbReference>
<evidence type="ECO:0000313" key="1">
    <source>
        <dbReference type="EMBL" id="QED22912.1"/>
    </source>
</evidence>
<dbReference type="InterPro" id="IPR036768">
    <property type="entry name" value="PolIII_chi_sf"/>
</dbReference>
<dbReference type="RefSeq" id="WP_146820219.1">
    <property type="nucleotide sequence ID" value="NZ_CP029077.1"/>
</dbReference>
<dbReference type="AlphaFoldDB" id="A0A5B8XC38"/>
<dbReference type="GO" id="GO:0003677">
    <property type="term" value="F:DNA binding"/>
    <property type="evidence" value="ECO:0007669"/>
    <property type="project" value="InterPro"/>
</dbReference>
<dbReference type="GO" id="GO:0006260">
    <property type="term" value="P:DNA replication"/>
    <property type="evidence" value="ECO:0007669"/>
    <property type="project" value="InterPro"/>
</dbReference>
<protein>
    <submittedName>
        <fullName evidence="1">DNA polymerase III subunit chi</fullName>
    </submittedName>
</protein>
<reference evidence="1 2" key="1">
    <citation type="journal article" date="2019" name="ISME J.">
        <title>Deianiraea, an extracellular bacterium associated with the ciliate Paramecium, suggests an alternative scenario for the evolution of Rickettsiales.</title>
        <authorList>
            <person name="Castelli M."/>
            <person name="Sabaneyeva E."/>
            <person name="Lanzoni O."/>
            <person name="Lebedeva N."/>
            <person name="Floriano A.M."/>
            <person name="Gaiarsa S."/>
            <person name="Benken K."/>
            <person name="Modeo L."/>
            <person name="Bandi C."/>
            <person name="Potekhin A."/>
            <person name="Sassera D."/>
            <person name="Petroni G."/>
        </authorList>
    </citation>
    <scope>NUCLEOTIDE SEQUENCE [LARGE SCALE GENOMIC DNA]</scope>
    <source>
        <strain evidence="1">CyL4-1</strain>
    </source>
</reference>
<proteinExistence type="predicted"/>
<organism evidence="1 2">
    <name type="scientific">Candidatus Deianiraea vastatrix</name>
    <dbReference type="NCBI Taxonomy" id="2163644"/>
    <lineage>
        <taxon>Bacteria</taxon>
        <taxon>Pseudomonadati</taxon>
        <taxon>Pseudomonadota</taxon>
        <taxon>Alphaproteobacteria</taxon>
        <taxon>Rickettsiales</taxon>
        <taxon>Candidatus Deianiraeaceae</taxon>
        <taxon>Candidatus Deianiraea</taxon>
    </lineage>
</organism>
<gene>
    <name evidence="1" type="ORF">Deia_00099</name>
</gene>
<dbReference type="SUPFAM" id="SSF102400">
    <property type="entry name" value="DNA polymerase III chi subunit"/>
    <property type="match status" value="1"/>
</dbReference>
<name>A0A5B8XC38_9RICK</name>
<accession>A0A5B8XC38</accession>
<sequence length="159" mass="18707">MELMIYHIANEEIKDVVANLVLAMESQNIYGIIVCDSVELMQECDRRIWTISSEKFIPHGTILDKFDINLQHFYLTDKFETKDGFSSICFAKQNDKIAEQIHEICSYEYTKEVLKVAYIFCGIDESANYIKEIDMEKINMKFSSCKFFKRVNNVWEKVL</sequence>
<dbReference type="OrthoDB" id="9795973at2"/>
<dbReference type="Gene3D" id="3.40.50.10110">
    <property type="entry name" value="DNA polymerase III subunit chi"/>
    <property type="match status" value="1"/>
</dbReference>
<dbReference type="InterPro" id="IPR007459">
    <property type="entry name" value="DNA_pol3_chi"/>
</dbReference>
<dbReference type="Proteomes" id="UP000321934">
    <property type="component" value="Chromosome"/>
</dbReference>
<dbReference type="GO" id="GO:0003887">
    <property type="term" value="F:DNA-directed DNA polymerase activity"/>
    <property type="evidence" value="ECO:0007669"/>
    <property type="project" value="InterPro"/>
</dbReference>
<keyword evidence="2" id="KW-1185">Reference proteome</keyword>
<evidence type="ECO:0000313" key="2">
    <source>
        <dbReference type="Proteomes" id="UP000321934"/>
    </source>
</evidence>